<name>A0ABR8UEE7_9BACL</name>
<evidence type="ECO:0008006" key="3">
    <source>
        <dbReference type="Google" id="ProtNLM"/>
    </source>
</evidence>
<evidence type="ECO:0000313" key="1">
    <source>
        <dbReference type="EMBL" id="MBD7986386.1"/>
    </source>
</evidence>
<dbReference type="Proteomes" id="UP000626786">
    <property type="component" value="Unassembled WGS sequence"/>
</dbReference>
<proteinExistence type="predicted"/>
<evidence type="ECO:0000313" key="2">
    <source>
        <dbReference type="Proteomes" id="UP000626786"/>
    </source>
</evidence>
<sequence length="92" mass="11021">MDVNREDLKRLIDSVNEEDAAEIYDFIGYINMKREREAINQLDVELLSEDKALIRQIQKSREDRANERVYDQEHGLNYLRNKNAEYDSEENL</sequence>
<keyword evidence="2" id="KW-1185">Reference proteome</keyword>
<organism evidence="1 2">
    <name type="scientific">Sporosarcina quadrami</name>
    <dbReference type="NCBI Taxonomy" id="2762234"/>
    <lineage>
        <taxon>Bacteria</taxon>
        <taxon>Bacillati</taxon>
        <taxon>Bacillota</taxon>
        <taxon>Bacilli</taxon>
        <taxon>Bacillales</taxon>
        <taxon>Caryophanaceae</taxon>
        <taxon>Sporosarcina</taxon>
    </lineage>
</organism>
<accession>A0ABR8UEE7</accession>
<reference evidence="1 2" key="1">
    <citation type="submission" date="2020-08" db="EMBL/GenBank/DDBJ databases">
        <title>A Genomic Blueprint of the Chicken Gut Microbiome.</title>
        <authorList>
            <person name="Gilroy R."/>
            <person name="Ravi A."/>
            <person name="Getino M."/>
            <person name="Pursley I."/>
            <person name="Horton D.L."/>
            <person name="Alikhan N.-F."/>
            <person name="Baker D."/>
            <person name="Gharbi K."/>
            <person name="Hall N."/>
            <person name="Watson M."/>
            <person name="Adriaenssens E.M."/>
            <person name="Foster-Nyarko E."/>
            <person name="Jarju S."/>
            <person name="Secka A."/>
            <person name="Antonio M."/>
            <person name="Oren A."/>
            <person name="Chaudhuri R."/>
            <person name="La Ragione R.M."/>
            <person name="Hildebrand F."/>
            <person name="Pallen M.J."/>
        </authorList>
    </citation>
    <scope>NUCLEOTIDE SEQUENCE [LARGE SCALE GENOMIC DNA]</scope>
    <source>
        <strain evidence="1 2">Sa2YVA2</strain>
    </source>
</reference>
<comment type="caution">
    <text evidence="1">The sequence shown here is derived from an EMBL/GenBank/DDBJ whole genome shotgun (WGS) entry which is preliminary data.</text>
</comment>
<dbReference type="EMBL" id="JACSQN010000032">
    <property type="protein sequence ID" value="MBD7986386.1"/>
    <property type="molecule type" value="Genomic_DNA"/>
</dbReference>
<gene>
    <name evidence="1" type="ORF">H9649_17595</name>
</gene>
<protein>
    <recommendedName>
        <fullName evidence="3">DUF2281 domain-containing protein</fullName>
    </recommendedName>
</protein>
<dbReference type="RefSeq" id="WP_191696214.1">
    <property type="nucleotide sequence ID" value="NZ_JACSQN010000032.1"/>
</dbReference>